<keyword evidence="5 7" id="KW-1133">Transmembrane helix</keyword>
<dbReference type="RefSeq" id="WP_236501698.1">
    <property type="nucleotide sequence ID" value="NZ_CP091244.1"/>
</dbReference>
<proteinExistence type="inferred from homology"/>
<evidence type="ECO:0000256" key="6">
    <source>
        <dbReference type="ARBA" id="ARBA00023136"/>
    </source>
</evidence>
<feature type="transmembrane region" description="Helical" evidence="7">
    <location>
        <begin position="50"/>
        <end position="71"/>
    </location>
</feature>
<feature type="transmembrane region" description="Helical" evidence="7">
    <location>
        <begin position="155"/>
        <end position="177"/>
    </location>
</feature>
<feature type="transmembrane region" description="Helical" evidence="7">
    <location>
        <begin position="123"/>
        <end position="140"/>
    </location>
</feature>
<evidence type="ECO:0000313" key="9">
    <source>
        <dbReference type="Proteomes" id="UP001054801"/>
    </source>
</evidence>
<protein>
    <submittedName>
        <fullName evidence="8">Polysulfide reductase NrfD</fullName>
    </submittedName>
</protein>
<evidence type="ECO:0000256" key="5">
    <source>
        <dbReference type="ARBA" id="ARBA00022989"/>
    </source>
</evidence>
<gene>
    <name evidence="8" type="primary">nrfD</name>
    <name evidence="8" type="ORF">L2Y54_09855</name>
</gene>
<comment type="subcellular location">
    <subcellularLocation>
        <location evidence="1">Cell membrane</location>
        <topology evidence="1">Multi-pass membrane protein</topology>
    </subcellularLocation>
</comment>
<feature type="transmembrane region" description="Helical" evidence="7">
    <location>
        <begin position="189"/>
        <end position="210"/>
    </location>
</feature>
<name>A0ABY3T737_9GAMM</name>
<comment type="similarity">
    <text evidence="2">Belongs to the NrfD family.</text>
</comment>
<dbReference type="EMBL" id="CP091244">
    <property type="protein sequence ID" value="UJS26321.1"/>
    <property type="molecule type" value="Genomic_DNA"/>
</dbReference>
<dbReference type="Pfam" id="PF03916">
    <property type="entry name" value="NrfD"/>
    <property type="match status" value="1"/>
</dbReference>
<feature type="transmembrane region" description="Helical" evidence="7">
    <location>
        <begin position="230"/>
        <end position="249"/>
    </location>
</feature>
<evidence type="ECO:0000256" key="2">
    <source>
        <dbReference type="ARBA" id="ARBA00008929"/>
    </source>
</evidence>
<dbReference type="Gene3D" id="1.20.1630.10">
    <property type="entry name" value="Formate dehydrogenase/DMSO reductase domain"/>
    <property type="match status" value="1"/>
</dbReference>
<feature type="transmembrane region" description="Helical" evidence="7">
    <location>
        <begin position="256"/>
        <end position="276"/>
    </location>
</feature>
<feature type="transmembrane region" description="Helical" evidence="7">
    <location>
        <begin position="16"/>
        <end position="38"/>
    </location>
</feature>
<keyword evidence="3" id="KW-1003">Cell membrane</keyword>
<evidence type="ECO:0000256" key="1">
    <source>
        <dbReference type="ARBA" id="ARBA00004651"/>
    </source>
</evidence>
<keyword evidence="6 7" id="KW-0472">Membrane</keyword>
<feature type="transmembrane region" description="Helical" evidence="7">
    <location>
        <begin position="91"/>
        <end position="111"/>
    </location>
</feature>
<accession>A0ABY3T737</accession>
<organism evidence="8 9">
    <name type="scientific">Thiothrix winogradskyi</name>
    <dbReference type="NCBI Taxonomy" id="96472"/>
    <lineage>
        <taxon>Bacteria</taxon>
        <taxon>Pseudomonadati</taxon>
        <taxon>Pseudomonadota</taxon>
        <taxon>Gammaproteobacteria</taxon>
        <taxon>Thiotrichales</taxon>
        <taxon>Thiotrichaceae</taxon>
        <taxon>Thiothrix</taxon>
    </lineage>
</organism>
<dbReference type="PANTHER" id="PTHR34856:SF2">
    <property type="entry name" value="PROTEIN NRFD"/>
    <property type="match status" value="1"/>
</dbReference>
<dbReference type="Proteomes" id="UP001054801">
    <property type="component" value="Chromosome"/>
</dbReference>
<evidence type="ECO:0000313" key="8">
    <source>
        <dbReference type="EMBL" id="UJS26321.1"/>
    </source>
</evidence>
<evidence type="ECO:0000256" key="7">
    <source>
        <dbReference type="SAM" id="Phobius"/>
    </source>
</evidence>
<evidence type="ECO:0000256" key="4">
    <source>
        <dbReference type="ARBA" id="ARBA00022692"/>
    </source>
</evidence>
<keyword evidence="4 7" id="KW-0812">Transmembrane</keyword>
<keyword evidence="9" id="KW-1185">Reference proteome</keyword>
<evidence type="ECO:0000256" key="3">
    <source>
        <dbReference type="ARBA" id="ARBA00022475"/>
    </source>
</evidence>
<reference evidence="8" key="1">
    <citation type="journal article" date="2022" name="Microorganisms">
        <title>Two New Species of Filamentous Sulfur Bacteria of the Genus Thiothrix, Thiothrix winogradskyi sp. nov. and 'Candidatus Thiothrix sulfatifontis' sp. nov.</title>
        <authorList>
            <person name="Ravin N.V."/>
            <person name="Rossetti S."/>
            <person name="Beletsky A.V."/>
            <person name="Kadnikov V.V."/>
            <person name="Rudenko T.S."/>
            <person name="Smolyakov D.D."/>
            <person name="Moskvitina M.I."/>
            <person name="Gureeva M.V."/>
            <person name="Mardanov A.V."/>
            <person name="Grabovich M.Y."/>
        </authorList>
    </citation>
    <scope>NUCLEOTIDE SEQUENCE</scope>
    <source>
        <strain evidence="8">CT3</strain>
    </source>
</reference>
<dbReference type="InterPro" id="IPR005614">
    <property type="entry name" value="NrfD-like"/>
</dbReference>
<dbReference type="InterPro" id="IPR052049">
    <property type="entry name" value="Electron_transfer_protein"/>
</dbReference>
<dbReference type="PANTHER" id="PTHR34856">
    <property type="entry name" value="PROTEIN NRFD"/>
    <property type="match status" value="1"/>
</dbReference>
<sequence length="287" mass="30880">MGDYNVFHHIPWTGAYAIYFFTIGISAALFFFSARSWFASCSILEPIRKPAAYVSFVLLVISGLLLISDLSQPMRFLNTMNPFYMNFNSPLAWGGLNLMSFGIVSALYVFMMWKGNDALAKKLGVVGAVLALGLPIYTGFDLTVHQNRPVWNTPLMPVLFVAMSLVSGAAVAIFLALNNASVTKHLRTYMFWSAAAVAVMLIALMGTTAYGGVGAELTFMSLTSGSLSFAFLWVGVILGTIIPIALLLTPVGTNHVGTLAAAALILVGGFALRYSILIGGQVVQSYF</sequence>